<dbReference type="OrthoDB" id="198428at2"/>
<sequence length="127" mass="13373">MTSGLRASPAFYVPDPLPTGVVLAVPAAIAGIYRQAQSALAAALEEAGLAVACQPGGVYVTVETPRPGWNAVAFLRLGRPGFTSELRFCLSIAPGFTVTLTDQPARFERFAGVIAECVARHYALLPR</sequence>
<comment type="caution">
    <text evidence="1">The sequence shown here is derived from an EMBL/GenBank/DDBJ whole genome shotgun (WGS) entry which is preliminary data.</text>
</comment>
<name>A0A5S4EZ01_9ACTN</name>
<gene>
    <name evidence="1" type="ORF">ETD86_45850</name>
</gene>
<evidence type="ECO:0000313" key="1">
    <source>
        <dbReference type="EMBL" id="TMR08900.1"/>
    </source>
</evidence>
<dbReference type="Proteomes" id="UP000309128">
    <property type="component" value="Unassembled WGS sequence"/>
</dbReference>
<evidence type="ECO:0000313" key="2">
    <source>
        <dbReference type="Proteomes" id="UP000309128"/>
    </source>
</evidence>
<dbReference type="EMBL" id="VCKY01000264">
    <property type="protein sequence ID" value="TMR08900.1"/>
    <property type="molecule type" value="Genomic_DNA"/>
</dbReference>
<dbReference type="AlphaFoldDB" id="A0A5S4EZ01"/>
<organism evidence="1 2">
    <name type="scientific">Nonomuraea turkmeniaca</name>
    <dbReference type="NCBI Taxonomy" id="103838"/>
    <lineage>
        <taxon>Bacteria</taxon>
        <taxon>Bacillati</taxon>
        <taxon>Actinomycetota</taxon>
        <taxon>Actinomycetes</taxon>
        <taxon>Streptosporangiales</taxon>
        <taxon>Streptosporangiaceae</taxon>
        <taxon>Nonomuraea</taxon>
    </lineage>
</organism>
<accession>A0A5S4EZ01</accession>
<reference evidence="1 2" key="1">
    <citation type="submission" date="2019-05" db="EMBL/GenBank/DDBJ databases">
        <title>Draft genome sequence of Nonomuraea turkmeniaca DSM 43926.</title>
        <authorList>
            <person name="Saricaoglu S."/>
            <person name="Isik K."/>
        </authorList>
    </citation>
    <scope>NUCLEOTIDE SEQUENCE [LARGE SCALE GENOMIC DNA]</scope>
    <source>
        <strain evidence="1 2">DSM 43926</strain>
    </source>
</reference>
<protein>
    <submittedName>
        <fullName evidence="1">Uncharacterized protein</fullName>
    </submittedName>
</protein>
<dbReference type="RefSeq" id="WP_138672910.1">
    <property type="nucleotide sequence ID" value="NZ_VCKY01000264.1"/>
</dbReference>
<proteinExistence type="predicted"/>
<keyword evidence="2" id="KW-1185">Reference proteome</keyword>